<dbReference type="Proteomes" id="UP000657918">
    <property type="component" value="Unassembled WGS sequence"/>
</dbReference>
<name>A0A835NBW3_9ROSI</name>
<evidence type="ECO:0000313" key="2">
    <source>
        <dbReference type="Proteomes" id="UP000657918"/>
    </source>
</evidence>
<proteinExistence type="predicted"/>
<gene>
    <name evidence="1" type="ORF">SADUNF_Sadunf01G0131800</name>
</gene>
<comment type="caution">
    <text evidence="1">The sequence shown here is derived from an EMBL/GenBank/DDBJ whole genome shotgun (WGS) entry which is preliminary data.</text>
</comment>
<dbReference type="EMBL" id="JADGMS010000001">
    <property type="protein sequence ID" value="KAF9689815.1"/>
    <property type="molecule type" value="Genomic_DNA"/>
</dbReference>
<keyword evidence="2" id="KW-1185">Reference proteome</keyword>
<reference evidence="1 2" key="1">
    <citation type="submission" date="2020-10" db="EMBL/GenBank/DDBJ databases">
        <title>Plant Genome Project.</title>
        <authorList>
            <person name="Zhang R.-G."/>
        </authorList>
    </citation>
    <scope>NUCLEOTIDE SEQUENCE [LARGE SCALE GENOMIC DNA]</scope>
    <source>
        <strain evidence="1">FAFU-HL-1</strain>
        <tissue evidence="1">Leaf</tissue>
    </source>
</reference>
<accession>A0A835NBW3</accession>
<organism evidence="1 2">
    <name type="scientific">Salix dunnii</name>
    <dbReference type="NCBI Taxonomy" id="1413687"/>
    <lineage>
        <taxon>Eukaryota</taxon>
        <taxon>Viridiplantae</taxon>
        <taxon>Streptophyta</taxon>
        <taxon>Embryophyta</taxon>
        <taxon>Tracheophyta</taxon>
        <taxon>Spermatophyta</taxon>
        <taxon>Magnoliopsida</taxon>
        <taxon>eudicotyledons</taxon>
        <taxon>Gunneridae</taxon>
        <taxon>Pentapetalae</taxon>
        <taxon>rosids</taxon>
        <taxon>fabids</taxon>
        <taxon>Malpighiales</taxon>
        <taxon>Salicaceae</taxon>
        <taxon>Saliceae</taxon>
        <taxon>Salix</taxon>
    </lineage>
</organism>
<protein>
    <submittedName>
        <fullName evidence="1">Uncharacterized protein</fullName>
    </submittedName>
</protein>
<evidence type="ECO:0000313" key="1">
    <source>
        <dbReference type="EMBL" id="KAF9689815.1"/>
    </source>
</evidence>
<sequence>MSLQPIDELPPKLQETIQLFQLVQEPKAKNATSSVVLKGGGAMTQQTKPKNIVLVHALLTELRLFTAWSSIGEFVMLPTEPRALKPQTQDFGRSVRPEDFQEAASLNLLETPHCSLLGFWEGNLISVLQQPEPGAAFARDH</sequence>
<dbReference type="AlphaFoldDB" id="A0A835NBW3"/>